<evidence type="ECO:0000256" key="8">
    <source>
        <dbReference type="ARBA" id="ARBA00023136"/>
    </source>
</evidence>
<evidence type="ECO:0000313" key="11">
    <source>
        <dbReference type="Proteomes" id="UP000004754"/>
    </source>
</evidence>
<dbReference type="SUPFAM" id="SSF52540">
    <property type="entry name" value="P-loop containing nucleoside triphosphate hydrolases"/>
    <property type="match status" value="1"/>
</dbReference>
<dbReference type="PROSITE" id="PS50893">
    <property type="entry name" value="ABC_TRANSPORTER_2"/>
    <property type="match status" value="1"/>
</dbReference>
<dbReference type="HOGENOM" id="CLU_000604_1_22_9"/>
<dbReference type="GO" id="GO:0043190">
    <property type="term" value="C:ATP-binding cassette (ABC) transporter complex"/>
    <property type="evidence" value="ECO:0007669"/>
    <property type="project" value="TreeGrafter"/>
</dbReference>
<evidence type="ECO:0000256" key="2">
    <source>
        <dbReference type="ARBA" id="ARBA00005417"/>
    </source>
</evidence>
<dbReference type="eggNOG" id="COG1122">
    <property type="taxonomic scope" value="Bacteria"/>
</dbReference>
<dbReference type="SMART" id="SM00382">
    <property type="entry name" value="AAA"/>
    <property type="match status" value="1"/>
</dbReference>
<dbReference type="InterPro" id="IPR027417">
    <property type="entry name" value="P-loop_NTPase"/>
</dbReference>
<keyword evidence="5" id="KW-0547">Nucleotide-binding</keyword>
<sequence>MEKQSIDPIIEVAHVSYAYPAEEGEAPHVALTDVSFAIERGEFVGIIGHNGSGKSTLSKLLNAIILPDAGDVRIKGMSTRDEKKIWDIRRSAGMVFQNPDNQLVSSVVETDVAFGMENLGIPSEQIRQKVDEVLGIVGMRGYRRAKPHQLSGGQKQRVAIAGILAMEPECIVFDEPTAMLDPNGRKEVMGTIRRLNREKGMTVLHITHYMAELVDADRIIVMDEGQKIMEGPPREVFARVEGLKKIGLDVPPMTELAHGLRADGFDVPADVLKIDEMVDALCR</sequence>
<dbReference type="Pfam" id="PF00005">
    <property type="entry name" value="ABC_tran"/>
    <property type="match status" value="1"/>
</dbReference>
<feature type="domain" description="ABC transporter" evidence="9">
    <location>
        <begin position="10"/>
        <end position="249"/>
    </location>
</feature>
<reference evidence="10 11" key="1">
    <citation type="submission" date="2010-12" db="EMBL/GenBank/DDBJ databases">
        <authorList>
            <person name="Muzny D."/>
            <person name="Qin X."/>
            <person name="Deng J."/>
            <person name="Jiang H."/>
            <person name="Liu Y."/>
            <person name="Qu J."/>
            <person name="Song X.-Z."/>
            <person name="Zhang L."/>
            <person name="Thornton R."/>
            <person name="Coyle M."/>
            <person name="Francisco L."/>
            <person name="Jackson L."/>
            <person name="Javaid M."/>
            <person name="Korchina V."/>
            <person name="Kovar C."/>
            <person name="Mata R."/>
            <person name="Mathew T."/>
            <person name="Ngo R."/>
            <person name="Nguyen L."/>
            <person name="Nguyen N."/>
            <person name="Okwuonu G."/>
            <person name="Ongeri F."/>
            <person name="Pham C."/>
            <person name="Simmons D."/>
            <person name="Wilczek-Boney K."/>
            <person name="Hale W."/>
            <person name="Jakkamsetti A."/>
            <person name="Pham P."/>
            <person name="Ruth R."/>
            <person name="San Lucas F."/>
            <person name="Warren J."/>
            <person name="Zhang J."/>
            <person name="Zhao Z."/>
            <person name="Zhou C."/>
            <person name="Zhu D."/>
            <person name="Lee S."/>
            <person name="Bess C."/>
            <person name="Blankenburg K."/>
            <person name="Forbes L."/>
            <person name="Fu Q."/>
            <person name="Gubbala S."/>
            <person name="Hirani K."/>
            <person name="Jayaseelan J.C."/>
            <person name="Lara F."/>
            <person name="Munidasa M."/>
            <person name="Palculict T."/>
            <person name="Patil S."/>
            <person name="Pu L.-L."/>
            <person name="Saada N."/>
            <person name="Tang L."/>
            <person name="Weissenberger G."/>
            <person name="Zhu Y."/>
            <person name="Hemphill L."/>
            <person name="Shang Y."/>
            <person name="Youmans B."/>
            <person name="Ayvaz T."/>
            <person name="Ross M."/>
            <person name="Santibanez J."/>
            <person name="Aqrawi P."/>
            <person name="Gross S."/>
            <person name="Joshi V."/>
            <person name="Fowler G."/>
            <person name="Nazareth L."/>
            <person name="Reid J."/>
            <person name="Worley K."/>
            <person name="Petrosino J."/>
            <person name="Highlander S."/>
            <person name="Gibbs R."/>
        </authorList>
    </citation>
    <scope>NUCLEOTIDE SEQUENCE [LARGE SCALE GENOMIC DNA]</scope>
    <source>
        <strain evidence="10 11">ATCC 23263</strain>
    </source>
</reference>
<keyword evidence="7" id="KW-1278">Translocase</keyword>
<keyword evidence="8" id="KW-0472">Membrane</keyword>
<dbReference type="CDD" id="cd03225">
    <property type="entry name" value="ABC_cobalt_CbiO_domain1"/>
    <property type="match status" value="1"/>
</dbReference>
<evidence type="ECO:0000256" key="7">
    <source>
        <dbReference type="ARBA" id="ARBA00022967"/>
    </source>
</evidence>
<dbReference type="RefSeq" id="WP_006598902.1">
    <property type="nucleotide sequence ID" value="NZ_GL622359.1"/>
</dbReference>
<protein>
    <submittedName>
        <fullName evidence="10">ABC transporter, ATP-binding protein</fullName>
    </submittedName>
</protein>
<comment type="caution">
    <text evidence="10">The sequence shown here is derived from an EMBL/GenBank/DDBJ whole genome shotgun (WGS) entry which is preliminary data.</text>
</comment>
<name>E6MHJ5_9FIRM</name>
<evidence type="ECO:0000256" key="1">
    <source>
        <dbReference type="ARBA" id="ARBA00004202"/>
    </source>
</evidence>
<dbReference type="NCBIfam" id="TIGR04520">
    <property type="entry name" value="ECF_ATPase_1"/>
    <property type="match status" value="1"/>
</dbReference>
<evidence type="ECO:0000259" key="9">
    <source>
        <dbReference type="PROSITE" id="PS50893"/>
    </source>
</evidence>
<dbReference type="FunFam" id="3.40.50.300:FF:000224">
    <property type="entry name" value="Energy-coupling factor transporter ATP-binding protein EcfA"/>
    <property type="match status" value="1"/>
</dbReference>
<dbReference type="Proteomes" id="UP000004754">
    <property type="component" value="Unassembled WGS sequence"/>
</dbReference>
<proteinExistence type="inferred from homology"/>
<evidence type="ECO:0000256" key="6">
    <source>
        <dbReference type="ARBA" id="ARBA00022840"/>
    </source>
</evidence>
<organism evidence="10 11">
    <name type="scientific">Pseudoramibacter alactolyticus ATCC 23263</name>
    <dbReference type="NCBI Taxonomy" id="887929"/>
    <lineage>
        <taxon>Bacteria</taxon>
        <taxon>Bacillati</taxon>
        <taxon>Bacillota</taxon>
        <taxon>Clostridia</taxon>
        <taxon>Eubacteriales</taxon>
        <taxon>Eubacteriaceae</taxon>
        <taxon>Pseudoramibacter</taxon>
    </lineage>
</organism>
<dbReference type="GO" id="GO:0016887">
    <property type="term" value="F:ATP hydrolysis activity"/>
    <property type="evidence" value="ECO:0007669"/>
    <property type="project" value="InterPro"/>
</dbReference>
<dbReference type="AlphaFoldDB" id="E6MHJ5"/>
<dbReference type="PANTHER" id="PTHR43553:SF24">
    <property type="entry name" value="ENERGY-COUPLING FACTOR TRANSPORTER ATP-BINDING PROTEIN ECFA1"/>
    <property type="match status" value="1"/>
</dbReference>
<evidence type="ECO:0000313" key="10">
    <source>
        <dbReference type="EMBL" id="EFV01426.1"/>
    </source>
</evidence>
<dbReference type="Gene3D" id="3.40.50.300">
    <property type="entry name" value="P-loop containing nucleotide triphosphate hydrolases"/>
    <property type="match status" value="1"/>
</dbReference>
<dbReference type="InterPro" id="IPR003593">
    <property type="entry name" value="AAA+_ATPase"/>
</dbReference>
<dbReference type="InterPro" id="IPR030947">
    <property type="entry name" value="EcfA_1"/>
</dbReference>
<dbReference type="InterPro" id="IPR050095">
    <property type="entry name" value="ECF_ABC_transporter_ATP-bd"/>
</dbReference>
<evidence type="ECO:0000256" key="3">
    <source>
        <dbReference type="ARBA" id="ARBA00022448"/>
    </source>
</evidence>
<dbReference type="PANTHER" id="PTHR43553">
    <property type="entry name" value="HEAVY METAL TRANSPORTER"/>
    <property type="match status" value="1"/>
</dbReference>
<keyword evidence="4" id="KW-1003">Cell membrane</keyword>
<dbReference type="EMBL" id="AEQN01000019">
    <property type="protein sequence ID" value="EFV01426.1"/>
    <property type="molecule type" value="Genomic_DNA"/>
</dbReference>
<dbReference type="GO" id="GO:0005524">
    <property type="term" value="F:ATP binding"/>
    <property type="evidence" value="ECO:0007669"/>
    <property type="project" value="UniProtKB-KW"/>
</dbReference>
<dbReference type="GO" id="GO:0042626">
    <property type="term" value="F:ATPase-coupled transmembrane transporter activity"/>
    <property type="evidence" value="ECO:0007669"/>
    <property type="project" value="TreeGrafter"/>
</dbReference>
<keyword evidence="3" id="KW-0813">Transport</keyword>
<dbReference type="STRING" id="887929.HMP0721_1480"/>
<gene>
    <name evidence="10" type="ORF">HMP0721_1480</name>
</gene>
<dbReference type="InterPro" id="IPR015856">
    <property type="entry name" value="ABC_transpr_CbiO/EcfA_su"/>
</dbReference>
<accession>E6MHJ5</accession>
<comment type="subcellular location">
    <subcellularLocation>
        <location evidence="1">Cell membrane</location>
        <topology evidence="1">Peripheral membrane protein</topology>
    </subcellularLocation>
</comment>
<comment type="similarity">
    <text evidence="2">Belongs to the ABC transporter superfamily.</text>
</comment>
<evidence type="ECO:0000256" key="4">
    <source>
        <dbReference type="ARBA" id="ARBA00022475"/>
    </source>
</evidence>
<dbReference type="NCBIfam" id="NF010167">
    <property type="entry name" value="PRK13648.1"/>
    <property type="match status" value="1"/>
</dbReference>
<dbReference type="InterPro" id="IPR003439">
    <property type="entry name" value="ABC_transporter-like_ATP-bd"/>
</dbReference>
<keyword evidence="11" id="KW-1185">Reference proteome</keyword>
<evidence type="ECO:0000256" key="5">
    <source>
        <dbReference type="ARBA" id="ARBA00022741"/>
    </source>
</evidence>
<dbReference type="InterPro" id="IPR017871">
    <property type="entry name" value="ABC_transporter-like_CS"/>
</dbReference>
<keyword evidence="6 10" id="KW-0067">ATP-binding</keyword>
<dbReference type="PROSITE" id="PS00211">
    <property type="entry name" value="ABC_TRANSPORTER_1"/>
    <property type="match status" value="1"/>
</dbReference>